<gene>
    <name evidence="1" type="ORF">NE237_024052</name>
</gene>
<name>A0A9Q0K6W4_9MAGN</name>
<dbReference type="EMBL" id="JAMYWD010000008">
    <property type="protein sequence ID" value="KAJ4964113.1"/>
    <property type="molecule type" value="Genomic_DNA"/>
</dbReference>
<evidence type="ECO:0000313" key="2">
    <source>
        <dbReference type="Proteomes" id="UP001141806"/>
    </source>
</evidence>
<keyword evidence="2" id="KW-1185">Reference proteome</keyword>
<protein>
    <submittedName>
        <fullName evidence="1">Uncharacterized protein</fullName>
    </submittedName>
</protein>
<organism evidence="1 2">
    <name type="scientific">Protea cynaroides</name>
    <dbReference type="NCBI Taxonomy" id="273540"/>
    <lineage>
        <taxon>Eukaryota</taxon>
        <taxon>Viridiplantae</taxon>
        <taxon>Streptophyta</taxon>
        <taxon>Embryophyta</taxon>
        <taxon>Tracheophyta</taxon>
        <taxon>Spermatophyta</taxon>
        <taxon>Magnoliopsida</taxon>
        <taxon>Proteales</taxon>
        <taxon>Proteaceae</taxon>
        <taxon>Protea</taxon>
    </lineage>
</organism>
<accession>A0A9Q0K6W4</accession>
<reference evidence="1" key="1">
    <citation type="journal article" date="2023" name="Plant J.">
        <title>The genome of the king protea, Protea cynaroides.</title>
        <authorList>
            <person name="Chang J."/>
            <person name="Duong T.A."/>
            <person name="Schoeman C."/>
            <person name="Ma X."/>
            <person name="Roodt D."/>
            <person name="Barker N."/>
            <person name="Li Z."/>
            <person name="Van de Peer Y."/>
            <person name="Mizrachi E."/>
        </authorList>
    </citation>
    <scope>NUCLEOTIDE SEQUENCE</scope>
    <source>
        <tissue evidence="1">Young leaves</tissue>
    </source>
</reference>
<sequence>MEPIEVSHQQVVKNEDAKMSKYLKTIVLLINCAMLGIGNCGSLLVLKAYSSTVGNEFGSQAAATRVIAAARGTLHQDHLRGYSLVELSTPLNSRPKKGQPKTLDFKVFFVENSGKKSRVQATVQRALEMSFRYITVFAYLSRQPKPDVGLN</sequence>
<proteinExistence type="predicted"/>
<evidence type="ECO:0000313" key="1">
    <source>
        <dbReference type="EMBL" id="KAJ4964113.1"/>
    </source>
</evidence>
<comment type="caution">
    <text evidence="1">The sequence shown here is derived from an EMBL/GenBank/DDBJ whole genome shotgun (WGS) entry which is preliminary data.</text>
</comment>
<dbReference type="AlphaFoldDB" id="A0A9Q0K6W4"/>
<dbReference type="Proteomes" id="UP001141806">
    <property type="component" value="Unassembled WGS sequence"/>
</dbReference>